<protein>
    <submittedName>
        <fullName evidence="2">Uncharacterized protein</fullName>
    </submittedName>
</protein>
<dbReference type="Proteomes" id="UP000540989">
    <property type="component" value="Unassembled WGS sequence"/>
</dbReference>
<feature type="transmembrane region" description="Helical" evidence="1">
    <location>
        <begin position="777"/>
        <end position="794"/>
    </location>
</feature>
<feature type="transmembrane region" description="Helical" evidence="1">
    <location>
        <begin position="1274"/>
        <end position="1296"/>
    </location>
</feature>
<dbReference type="RefSeq" id="WP_184214898.1">
    <property type="nucleotide sequence ID" value="NZ_JACHIP010000002.1"/>
</dbReference>
<feature type="transmembrane region" description="Helical" evidence="1">
    <location>
        <begin position="1317"/>
        <end position="1337"/>
    </location>
</feature>
<evidence type="ECO:0000256" key="1">
    <source>
        <dbReference type="SAM" id="Phobius"/>
    </source>
</evidence>
<comment type="caution">
    <text evidence="2">The sequence shown here is derived from an EMBL/GenBank/DDBJ whole genome shotgun (WGS) entry which is preliminary data.</text>
</comment>
<evidence type="ECO:0000313" key="2">
    <source>
        <dbReference type="EMBL" id="MBB5056750.1"/>
    </source>
</evidence>
<feature type="transmembrane region" description="Helical" evidence="1">
    <location>
        <begin position="735"/>
        <end position="756"/>
    </location>
</feature>
<reference evidence="2 3" key="1">
    <citation type="submission" date="2020-08" db="EMBL/GenBank/DDBJ databases">
        <title>Genomic Encyclopedia of Type Strains, Phase IV (KMG-V): Genome sequencing to study the core and pangenomes of soil and plant-associated prokaryotes.</title>
        <authorList>
            <person name="Whitman W."/>
        </authorList>
    </citation>
    <scope>NUCLEOTIDE SEQUENCE [LARGE SCALE GENOMIC DNA]</scope>
    <source>
        <strain evidence="2 3">M8UP14</strain>
    </source>
</reference>
<keyword evidence="1" id="KW-0472">Membrane</keyword>
<keyword evidence="3" id="KW-1185">Reference proteome</keyword>
<proteinExistence type="predicted"/>
<keyword evidence="1" id="KW-1133">Transmembrane helix</keyword>
<dbReference type="EMBL" id="JACHIP010000002">
    <property type="protein sequence ID" value="MBB5056750.1"/>
    <property type="molecule type" value="Genomic_DNA"/>
</dbReference>
<feature type="transmembrane region" description="Helical" evidence="1">
    <location>
        <begin position="1248"/>
        <end position="1268"/>
    </location>
</feature>
<gene>
    <name evidence="2" type="ORF">HDF16_001435</name>
</gene>
<keyword evidence="1" id="KW-0812">Transmembrane</keyword>
<feature type="transmembrane region" description="Helical" evidence="1">
    <location>
        <begin position="996"/>
        <end position="1015"/>
    </location>
</feature>
<organism evidence="2 3">
    <name type="scientific">Granulicella aggregans</name>
    <dbReference type="NCBI Taxonomy" id="474949"/>
    <lineage>
        <taxon>Bacteria</taxon>
        <taxon>Pseudomonadati</taxon>
        <taxon>Acidobacteriota</taxon>
        <taxon>Terriglobia</taxon>
        <taxon>Terriglobales</taxon>
        <taxon>Acidobacteriaceae</taxon>
        <taxon>Granulicella</taxon>
    </lineage>
</organism>
<sequence>MFKRGSAAAFAVTVALPTVHFGSPSSAAPSGITVVGASARQEAVPKVSYAGGCSAYFASEGGKPHTEPEDENAGSATTVIDSFFSLDAGKNPPLPSTVRYAIALTPDPRHTNLSVMFDREMALLVQAAQDQGYDYNSSWIPWSSDSSPALTHLGERQYADDLGSQRESCPGVILFRRRNQSGAETFSKGLVVLVVGEQATGGINQGQWWNALLWLSQHAGLTAPLPHADKTQAKPIAGDGVLRILGPTFTGSLPSLRRNLKALYDPDAPQPGGAPAPPANLRDWFPIARILSGSVSSCSAVQWFERELPRGAQGSSPWHIDFGTFQENDSVHIYRLMKFLSSQGTSPSDTAILSEDETAYAAREKTDSPCDFPYAQDNRPIHLVFPRDISALRNAYERQEVFAGSGPGLKERAHPILHGDAPGDTDQSEITDTIASSNGAVAAIDQEAYLYGLVSILRTHHARYLILRCTNPLDFLFLTRFFHRAYPQARIVTVGSDLLFRREIDTTEFRGVLSITSYPLLPRSQHWSRITEDKWDEQNHNHLVFQGDIAEGMYFAARYTLQGANLPSPNSDPQTDQSSDVPLIPAQQAPPECLDMTGPCPALRMYRAFPAPDFSDPFWFHPETTVKNDFATHPPTWISAVGRDGYWPIAVIKRDQIAGVCLEDENNHCSIGSPAKAPPVSTVLDLIEPDPAELAKLPDPKTPTSALVQHYEFKRASTSGQPRILNSRLRISLPLPWIIAALLASALLGYQVWGLIQGGINPADGLFSVFRLSEDPAHGVLLAVGCSLSLMLLFELGGVSFVPPDFSLVSGSRAYIYTVFTTLFVAVVLLIVWFVRRKRRLDGLGLPPAAGSLIRTLGTLAASCTVFFLLFWFCYLSRLDEVNAVPRFYRMVHITDGVSPLLPVLLLTFGFYLWNWQAVAGDLMLARGCPTLPRLRNEHAVEGGWYQIGPFGRTFFSQPAAGDGPNTLEPENNHISQTVGREILRLAHPFCFSNRIIAVPIFFFIATCVCFNWTHNLPLLGLESSCFNIVVDGILILALLFTATEALRLYSTWVMLRKLLLALGRLRLLRTICRLRPIEAGSIWSVSGSVRRVQYDLLRDQLDAANRLILLTDATPEGAGPFTYLQKAAIYGKEFARHIESPVVGEVAWNSHLTPPAPMPVEEPAQILPSLMLRDVLADAVGEVSNVLTQIWCTETESINIEGLGTGGEENPKMIPLSDDPQIRAAEEFVAYHYISFIQNIVARMRTMTLSMIFLFITVCSAISFYPFVPRTEVSVWLILNLVLIGSAVAYVYAGMERDEILSYIASTTPGRLGTDFYVRLATFLAGPLIGVLTTQFPSITDTALQWLQPGLDAIK</sequence>
<feature type="transmembrane region" description="Helical" evidence="1">
    <location>
        <begin position="1027"/>
        <end position="1050"/>
    </location>
</feature>
<feature type="transmembrane region" description="Helical" evidence="1">
    <location>
        <begin position="898"/>
        <end position="916"/>
    </location>
</feature>
<accession>A0A7W8E431</accession>
<name>A0A7W8E431_9BACT</name>
<feature type="transmembrane region" description="Helical" evidence="1">
    <location>
        <begin position="814"/>
        <end position="835"/>
    </location>
</feature>
<feature type="transmembrane region" description="Helical" evidence="1">
    <location>
        <begin position="856"/>
        <end position="878"/>
    </location>
</feature>
<evidence type="ECO:0000313" key="3">
    <source>
        <dbReference type="Proteomes" id="UP000540989"/>
    </source>
</evidence>